<comment type="caution">
    <text evidence="2">The sequence shown here is derived from an EMBL/GenBank/DDBJ whole genome shotgun (WGS) entry which is preliminary data.</text>
</comment>
<reference evidence="2" key="1">
    <citation type="journal article" date="2023" name="bioRxiv">
        <title>Improved chromosome-level genome assembly for marigold (Tagetes erecta).</title>
        <authorList>
            <person name="Jiang F."/>
            <person name="Yuan L."/>
            <person name="Wang S."/>
            <person name="Wang H."/>
            <person name="Xu D."/>
            <person name="Wang A."/>
            <person name="Fan W."/>
        </authorList>
    </citation>
    <scope>NUCLEOTIDE SEQUENCE</scope>
    <source>
        <strain evidence="2">WSJ</strain>
        <tissue evidence="2">Leaf</tissue>
    </source>
</reference>
<evidence type="ECO:0000313" key="2">
    <source>
        <dbReference type="EMBL" id="KAK1414684.1"/>
    </source>
</evidence>
<evidence type="ECO:0000313" key="3">
    <source>
        <dbReference type="Proteomes" id="UP001229421"/>
    </source>
</evidence>
<name>A0AAD8K1J0_TARER</name>
<feature type="region of interest" description="Disordered" evidence="1">
    <location>
        <begin position="1"/>
        <end position="34"/>
    </location>
</feature>
<gene>
    <name evidence="2" type="ORF">QVD17_30434</name>
</gene>
<accession>A0AAD8K1J0</accession>
<organism evidence="2 3">
    <name type="scientific">Tagetes erecta</name>
    <name type="common">African marigold</name>
    <dbReference type="NCBI Taxonomy" id="13708"/>
    <lineage>
        <taxon>Eukaryota</taxon>
        <taxon>Viridiplantae</taxon>
        <taxon>Streptophyta</taxon>
        <taxon>Embryophyta</taxon>
        <taxon>Tracheophyta</taxon>
        <taxon>Spermatophyta</taxon>
        <taxon>Magnoliopsida</taxon>
        <taxon>eudicotyledons</taxon>
        <taxon>Gunneridae</taxon>
        <taxon>Pentapetalae</taxon>
        <taxon>asterids</taxon>
        <taxon>campanulids</taxon>
        <taxon>Asterales</taxon>
        <taxon>Asteraceae</taxon>
        <taxon>Asteroideae</taxon>
        <taxon>Heliantheae alliance</taxon>
        <taxon>Tageteae</taxon>
        <taxon>Tagetes</taxon>
    </lineage>
</organism>
<feature type="compositionally biased region" description="Basic and acidic residues" evidence="1">
    <location>
        <begin position="1"/>
        <end position="18"/>
    </location>
</feature>
<dbReference type="EMBL" id="JAUHHV010000008">
    <property type="protein sequence ID" value="KAK1414684.1"/>
    <property type="molecule type" value="Genomic_DNA"/>
</dbReference>
<dbReference type="Proteomes" id="UP001229421">
    <property type="component" value="Unassembled WGS sequence"/>
</dbReference>
<sequence length="125" mass="14324">MLHDGSDSDDGSDNHDADDAGNDNDEENRAENQNYEVIFEPSEAKNELIMNVEAEFDQNDELYLDMNVFDDDDDDDDELLEATEAVVKYRMDDWNDSVLDDEDKKRENSLLVKTSHMISKTGLLI</sequence>
<protein>
    <submittedName>
        <fullName evidence="2">Uncharacterized protein</fullName>
    </submittedName>
</protein>
<evidence type="ECO:0000256" key="1">
    <source>
        <dbReference type="SAM" id="MobiDB-lite"/>
    </source>
</evidence>
<feature type="compositionally biased region" description="Acidic residues" evidence="1">
    <location>
        <begin position="19"/>
        <end position="28"/>
    </location>
</feature>
<proteinExistence type="predicted"/>
<dbReference type="AlphaFoldDB" id="A0AAD8K1J0"/>
<keyword evidence="3" id="KW-1185">Reference proteome</keyword>